<evidence type="ECO:0000256" key="3">
    <source>
        <dbReference type="ARBA" id="ARBA00022475"/>
    </source>
</evidence>
<feature type="transmembrane region" description="Helical" evidence="7">
    <location>
        <begin position="26"/>
        <end position="49"/>
    </location>
</feature>
<dbReference type="PANTHER" id="PTHR30489:SF0">
    <property type="entry name" value="LIPOPROTEIN-RELEASING SYSTEM TRANSMEMBRANE PROTEIN LOLE"/>
    <property type="match status" value="1"/>
</dbReference>
<comment type="subcellular location">
    <subcellularLocation>
        <location evidence="1">Cell membrane</location>
        <topology evidence="1">Multi-pass membrane protein</topology>
    </subcellularLocation>
</comment>
<evidence type="ECO:0000256" key="4">
    <source>
        <dbReference type="ARBA" id="ARBA00022692"/>
    </source>
</evidence>
<evidence type="ECO:0000259" key="8">
    <source>
        <dbReference type="Pfam" id="PF02687"/>
    </source>
</evidence>
<dbReference type="EMBL" id="GU568010">
    <property type="protein sequence ID" value="ADI23300.1"/>
    <property type="molecule type" value="Genomic_DNA"/>
</dbReference>
<keyword evidence="4 7" id="KW-0812">Transmembrane</keyword>
<dbReference type="GO" id="GO:0044874">
    <property type="term" value="P:lipoprotein localization to outer membrane"/>
    <property type="evidence" value="ECO:0007669"/>
    <property type="project" value="TreeGrafter"/>
</dbReference>
<accession>E7C776</accession>
<sequence>MPNQLLIKRLPSVWIALRYLFRRDNVYAALINWVSLVGLVLGVTILTVVTSVMNGFDQEVKGRLLGVVPHVFIEKSVLTEEDSEAVLATPGVIGVERLYQGEAMLSMPGVAQAVKVYGIDTTDGGNFIADSMVSGSLPLLRGAGIALGEPLVRLMGLARGDPIILVFPTSTGSGIVPVVQRFQLVATFAVGADPDYQLAIIDIARIQELGITDAGTLGWRVTLADPLSIGSWSSPVDAPLNTWAEQFGELFRAIEIEKGIMFALLAMVVGLAAFNMVSGQALLVNDKRGDIAILSTMGARRAVIVSVFLVQGLVISLVGIALGLILGVTIASHADAVVKVFESATGSNMIEGTYFSSVPSETKGKDVVAIALLSFGLCTAAIVRPTLLAARANPAQELHSR</sequence>
<name>E7C776_9ACTN</name>
<feature type="transmembrane region" description="Helical" evidence="7">
    <location>
        <begin position="303"/>
        <end position="331"/>
    </location>
</feature>
<organism evidence="9">
    <name type="scientific">uncultured actinobacterium HF0770_13M05</name>
    <dbReference type="NCBI Taxonomy" id="723605"/>
    <lineage>
        <taxon>Bacteria</taxon>
        <taxon>Bacillati</taxon>
        <taxon>Actinomycetota</taxon>
        <taxon>Actinomycetes</taxon>
        <taxon>marine Actinobacteria clade</taxon>
        <taxon>environmental samples</taxon>
    </lineage>
</organism>
<keyword evidence="6 7" id="KW-0472">Membrane</keyword>
<dbReference type="Pfam" id="PF02687">
    <property type="entry name" value="FtsX"/>
    <property type="match status" value="1"/>
</dbReference>
<evidence type="ECO:0000256" key="1">
    <source>
        <dbReference type="ARBA" id="ARBA00004651"/>
    </source>
</evidence>
<evidence type="ECO:0000256" key="7">
    <source>
        <dbReference type="SAM" id="Phobius"/>
    </source>
</evidence>
<feature type="domain" description="ABC3 transporter permease C-terminal" evidence="8">
    <location>
        <begin position="263"/>
        <end position="394"/>
    </location>
</feature>
<evidence type="ECO:0000256" key="2">
    <source>
        <dbReference type="ARBA" id="ARBA00005236"/>
    </source>
</evidence>
<evidence type="ECO:0000256" key="5">
    <source>
        <dbReference type="ARBA" id="ARBA00022989"/>
    </source>
</evidence>
<keyword evidence="3" id="KW-1003">Cell membrane</keyword>
<evidence type="ECO:0000313" key="9">
    <source>
        <dbReference type="EMBL" id="ADI23300.1"/>
    </source>
</evidence>
<feature type="transmembrane region" description="Helical" evidence="7">
    <location>
        <begin position="367"/>
        <end position="390"/>
    </location>
</feature>
<dbReference type="InterPro" id="IPR051447">
    <property type="entry name" value="Lipoprotein-release_system"/>
</dbReference>
<dbReference type="GO" id="GO:0098797">
    <property type="term" value="C:plasma membrane protein complex"/>
    <property type="evidence" value="ECO:0007669"/>
    <property type="project" value="TreeGrafter"/>
</dbReference>
<dbReference type="InterPro" id="IPR003838">
    <property type="entry name" value="ABC3_permease_C"/>
</dbReference>
<evidence type="ECO:0000256" key="6">
    <source>
        <dbReference type="ARBA" id="ARBA00023136"/>
    </source>
</evidence>
<dbReference type="AlphaFoldDB" id="E7C776"/>
<dbReference type="PANTHER" id="PTHR30489">
    <property type="entry name" value="LIPOPROTEIN-RELEASING SYSTEM TRANSMEMBRANE PROTEIN LOLE"/>
    <property type="match status" value="1"/>
</dbReference>
<reference evidence="9" key="1">
    <citation type="submission" date="2010-01" db="EMBL/GenBank/DDBJ databases">
        <title>Genome fragments of uncultured bacteria from the North Pacific subtropical Gyre.</title>
        <authorList>
            <person name="Pham V.D."/>
            <person name="Delong E.F."/>
        </authorList>
    </citation>
    <scope>NUCLEOTIDE SEQUENCE</scope>
</reference>
<comment type="similarity">
    <text evidence="2">Belongs to the ABC-4 integral membrane protein family. LolC/E subfamily.</text>
</comment>
<protein>
    <submittedName>
        <fullName evidence="9">ABC-type transport system, involved in lipoprotein release, permease component</fullName>
    </submittedName>
</protein>
<keyword evidence="5 7" id="KW-1133">Transmembrane helix</keyword>
<keyword evidence="9" id="KW-0449">Lipoprotein</keyword>
<proteinExistence type="inferred from homology"/>
<feature type="transmembrane region" description="Helical" evidence="7">
    <location>
        <begin position="260"/>
        <end position="283"/>
    </location>
</feature>